<sequence>MQRTITVHIDDLDGRQIRPGTGGTVSFSLDGVDYEIDLSAKHGREMRKVLDPYIAAGRRMPKTSRKKR</sequence>
<evidence type="ECO:0000313" key="3">
    <source>
        <dbReference type="Proteomes" id="UP001596087"/>
    </source>
</evidence>
<dbReference type="EMBL" id="JBHSKD010000003">
    <property type="protein sequence ID" value="MFC5175635.1"/>
    <property type="molecule type" value="Genomic_DNA"/>
</dbReference>
<dbReference type="InterPro" id="IPR042261">
    <property type="entry name" value="Lsr2-like_dimerization"/>
</dbReference>
<feature type="domain" description="Lsr2 dimerization" evidence="1">
    <location>
        <begin position="2"/>
        <end position="60"/>
    </location>
</feature>
<reference evidence="3" key="1">
    <citation type="journal article" date="2019" name="Int. J. Syst. Evol. Microbiol.">
        <title>The Global Catalogue of Microorganisms (GCM) 10K type strain sequencing project: providing services to taxonomists for standard genome sequencing and annotation.</title>
        <authorList>
            <consortium name="The Broad Institute Genomics Platform"/>
            <consortium name="The Broad Institute Genome Sequencing Center for Infectious Disease"/>
            <person name="Wu L."/>
            <person name="Ma J."/>
        </authorList>
    </citation>
    <scope>NUCLEOTIDE SEQUENCE [LARGE SCALE GENOMIC DNA]</scope>
    <source>
        <strain evidence="3">DFY41</strain>
    </source>
</reference>
<dbReference type="Pfam" id="PF11774">
    <property type="entry name" value="Lsr2"/>
    <property type="match status" value="1"/>
</dbReference>
<proteinExistence type="predicted"/>
<keyword evidence="3" id="KW-1185">Reference proteome</keyword>
<dbReference type="InterPro" id="IPR024412">
    <property type="entry name" value="Lsr2_dim_dom"/>
</dbReference>
<dbReference type="RefSeq" id="WP_378586699.1">
    <property type="nucleotide sequence ID" value="NZ_JBHSKD010000003.1"/>
</dbReference>
<organism evidence="2 3">
    <name type="scientific">Nocardioides taihuensis</name>
    <dbReference type="NCBI Taxonomy" id="1835606"/>
    <lineage>
        <taxon>Bacteria</taxon>
        <taxon>Bacillati</taxon>
        <taxon>Actinomycetota</taxon>
        <taxon>Actinomycetes</taxon>
        <taxon>Propionibacteriales</taxon>
        <taxon>Nocardioidaceae</taxon>
        <taxon>Nocardioides</taxon>
    </lineage>
</organism>
<evidence type="ECO:0000259" key="1">
    <source>
        <dbReference type="Pfam" id="PF11774"/>
    </source>
</evidence>
<dbReference type="Proteomes" id="UP001596087">
    <property type="component" value="Unassembled WGS sequence"/>
</dbReference>
<accession>A0ABW0BE99</accession>
<evidence type="ECO:0000313" key="2">
    <source>
        <dbReference type="EMBL" id="MFC5175635.1"/>
    </source>
</evidence>
<dbReference type="Gene3D" id="3.30.60.230">
    <property type="entry name" value="Lsr2, dimerization domain"/>
    <property type="match status" value="1"/>
</dbReference>
<name>A0ABW0BE99_9ACTN</name>
<protein>
    <submittedName>
        <fullName evidence="2">Histone-like nucleoid-structuring protein Lsr2</fullName>
    </submittedName>
</protein>
<comment type="caution">
    <text evidence="2">The sequence shown here is derived from an EMBL/GenBank/DDBJ whole genome shotgun (WGS) entry which is preliminary data.</text>
</comment>
<gene>
    <name evidence="2" type="ORF">ACFPGP_03060</name>
</gene>